<sequence>MWKKLCTKKGIAWTTVGAVAVAGFGAGYVFGAFDGLAAAEGEPNGGNDIAVSADAYTSSAKPDHNAGSVTRLLTGGGDATGVTVTYLRFALTEAQAAGGLVLRLPVAETVDNELVEVAHVSPVWSESDITAAESPPMGSVLDTTRASTQASQLEFNLPAGSLRAGDVAFAVTTPAAKATLSFHSRESGVDAARLSPVRAESVADEPLPRQPEKGGSCPVGAKLVPYCGALLGVAPGAHTDGSKTAALRNFEDNTGRGQHIYHSYHRGDVMFPTREEIAVATEADNPRVLFLNWKPRGASWAEIAAGDPATDAYLERLAAHITTYYGDKPFFFTVHHEPEDDVRADPESGYTAPDYAAMFGHVVNKLRAEGVSNMVSVMVYMAYLKWTQQDWHDELYPGDSVVDWVAWDTYGYSDPGYGHGDFADIVNREGTQGQNWPGFYRWAAETFPGKPLMVAEWGVWYSSRNPDHQAEVFAGAADQLAHFPRLKAVVYFESASAEGRDSRVDVSPKALDAYRRFTDSRAFSVDLGLG</sequence>
<evidence type="ECO:0000256" key="6">
    <source>
        <dbReference type="PROSITE-ProRule" id="PRU01100"/>
    </source>
</evidence>
<dbReference type="AlphaFoldDB" id="D3Q952"/>
<dbReference type="InterPro" id="IPR022790">
    <property type="entry name" value="GH26_dom"/>
</dbReference>
<dbReference type="eggNOG" id="COG4124">
    <property type="taxonomic scope" value="Bacteria"/>
</dbReference>
<evidence type="ECO:0000256" key="2">
    <source>
        <dbReference type="ARBA" id="ARBA00022525"/>
    </source>
</evidence>
<keyword evidence="9" id="KW-1185">Reference proteome</keyword>
<dbReference type="GO" id="GO:0004553">
    <property type="term" value="F:hydrolase activity, hydrolyzing O-glycosyl compounds"/>
    <property type="evidence" value="ECO:0007669"/>
    <property type="project" value="InterPro"/>
</dbReference>
<dbReference type="Pfam" id="PF24517">
    <property type="entry name" value="CBM96"/>
    <property type="match status" value="1"/>
</dbReference>
<comment type="subcellular location">
    <subcellularLocation>
        <location evidence="1">Secreted</location>
    </subcellularLocation>
</comment>
<keyword evidence="4 6" id="KW-0378">Hydrolase</keyword>
<evidence type="ECO:0000256" key="4">
    <source>
        <dbReference type="ARBA" id="ARBA00022801"/>
    </source>
</evidence>
<feature type="domain" description="GH26" evidence="7">
    <location>
        <begin position="215"/>
        <end position="526"/>
    </location>
</feature>
<dbReference type="SUPFAM" id="SSF51445">
    <property type="entry name" value="(Trans)glycosidases"/>
    <property type="match status" value="1"/>
</dbReference>
<dbReference type="HOGENOM" id="CLU_038234_2_0_11"/>
<gene>
    <name evidence="8" type="ordered locus">Snas_0950</name>
</gene>
<dbReference type="PROSITE" id="PS51764">
    <property type="entry name" value="GH26"/>
    <property type="match status" value="1"/>
</dbReference>
<dbReference type="InterPro" id="IPR055372">
    <property type="entry name" value="CBM96"/>
</dbReference>
<evidence type="ECO:0000256" key="5">
    <source>
        <dbReference type="ARBA" id="ARBA00023295"/>
    </source>
</evidence>
<dbReference type="Proteomes" id="UP000000844">
    <property type="component" value="Chromosome"/>
</dbReference>
<comment type="similarity">
    <text evidence="6">Belongs to the glycosyl hydrolase 26 family.</text>
</comment>
<evidence type="ECO:0000313" key="8">
    <source>
        <dbReference type="EMBL" id="ADD40661.1"/>
    </source>
</evidence>
<evidence type="ECO:0000313" key="9">
    <source>
        <dbReference type="Proteomes" id="UP000000844"/>
    </source>
</evidence>
<dbReference type="RefSeq" id="WP_013016232.1">
    <property type="nucleotide sequence ID" value="NC_013947.1"/>
</dbReference>
<organism evidence="8 9">
    <name type="scientific">Stackebrandtia nassauensis (strain DSM 44728 / CIP 108903 / NRRL B-16338 / NBRC 102104 / LLR-40K-21)</name>
    <dbReference type="NCBI Taxonomy" id="446470"/>
    <lineage>
        <taxon>Bacteria</taxon>
        <taxon>Bacillati</taxon>
        <taxon>Actinomycetota</taxon>
        <taxon>Actinomycetes</taxon>
        <taxon>Glycomycetales</taxon>
        <taxon>Glycomycetaceae</taxon>
        <taxon>Stackebrandtia</taxon>
    </lineage>
</organism>
<evidence type="ECO:0000256" key="3">
    <source>
        <dbReference type="ARBA" id="ARBA00022729"/>
    </source>
</evidence>
<keyword evidence="3" id="KW-0732">Signal</keyword>
<dbReference type="STRING" id="446470.Snas_0950"/>
<proteinExistence type="inferred from homology"/>
<dbReference type="InterPro" id="IPR017853">
    <property type="entry name" value="GH"/>
</dbReference>
<accession>D3Q952</accession>
<dbReference type="EMBL" id="CP001778">
    <property type="protein sequence ID" value="ADD40661.1"/>
    <property type="molecule type" value="Genomic_DNA"/>
</dbReference>
<protein>
    <recommendedName>
        <fullName evidence="7">GH26 domain-containing protein</fullName>
    </recommendedName>
</protein>
<dbReference type="OrthoDB" id="9816550at2"/>
<dbReference type="KEGG" id="sna:Snas_0950"/>
<dbReference type="Gene3D" id="3.20.20.80">
    <property type="entry name" value="Glycosidases"/>
    <property type="match status" value="1"/>
</dbReference>
<reference evidence="8 9" key="1">
    <citation type="journal article" date="2009" name="Stand. Genomic Sci.">
        <title>Complete genome sequence of Stackebrandtia nassauensis type strain (LLR-40K-21).</title>
        <authorList>
            <person name="Munk C."/>
            <person name="Lapidus A."/>
            <person name="Copeland A."/>
            <person name="Jando M."/>
            <person name="Mayilraj S."/>
            <person name="Glavina Del Rio T."/>
            <person name="Nolan M."/>
            <person name="Chen F."/>
            <person name="Lucas S."/>
            <person name="Tice H."/>
            <person name="Cheng J.F."/>
            <person name="Han C."/>
            <person name="Detter J.C."/>
            <person name="Bruce D."/>
            <person name="Goodwin L."/>
            <person name="Chain P."/>
            <person name="Pitluck S."/>
            <person name="Goker M."/>
            <person name="Ovchinikova G."/>
            <person name="Pati A."/>
            <person name="Ivanova N."/>
            <person name="Mavromatis K."/>
            <person name="Chen A."/>
            <person name="Palaniappan K."/>
            <person name="Land M."/>
            <person name="Hauser L."/>
            <person name="Chang Y.J."/>
            <person name="Jeffries C.D."/>
            <person name="Bristow J."/>
            <person name="Eisen J.A."/>
            <person name="Markowitz V."/>
            <person name="Hugenholtz P."/>
            <person name="Kyrpides N.C."/>
            <person name="Klenk H.P."/>
        </authorList>
    </citation>
    <scope>NUCLEOTIDE SEQUENCE [LARGE SCALE GENOMIC DNA]</scope>
    <source>
        <strain evidence="9">DSM 44728 / CIP 108903 / NRRL B-16338 / NBRC 102104 / LLR-40K-21</strain>
    </source>
</reference>
<keyword evidence="2" id="KW-0964">Secreted</keyword>
<keyword evidence="5 6" id="KW-0326">Glycosidase</keyword>
<dbReference type="GO" id="GO:0005576">
    <property type="term" value="C:extracellular region"/>
    <property type="evidence" value="ECO:0007669"/>
    <property type="project" value="UniProtKB-SubCell"/>
</dbReference>
<name>D3Q952_STANL</name>
<feature type="active site" description="Proton donor" evidence="6">
    <location>
        <position position="337"/>
    </location>
</feature>
<evidence type="ECO:0000256" key="1">
    <source>
        <dbReference type="ARBA" id="ARBA00004613"/>
    </source>
</evidence>
<evidence type="ECO:0000259" key="7">
    <source>
        <dbReference type="PROSITE" id="PS51764"/>
    </source>
</evidence>
<feature type="active site" description="Nucleophile" evidence="6">
    <location>
        <position position="456"/>
    </location>
</feature>